<accession>A0A1V0B796</accession>
<evidence type="ECO:0000256" key="1">
    <source>
        <dbReference type="SAM" id="MobiDB-lite"/>
    </source>
</evidence>
<dbReference type="KEGG" id="ppha:BVH74_13870"/>
<evidence type="ECO:0000256" key="2">
    <source>
        <dbReference type="SAM" id="SignalP"/>
    </source>
</evidence>
<evidence type="ECO:0000313" key="4">
    <source>
        <dbReference type="Proteomes" id="UP000243488"/>
    </source>
</evidence>
<gene>
    <name evidence="3" type="ORF">BVH74_13870</name>
</gene>
<keyword evidence="2" id="KW-0732">Signal</keyword>
<feature type="region of interest" description="Disordered" evidence="1">
    <location>
        <begin position="82"/>
        <end position="132"/>
    </location>
</feature>
<dbReference type="AlphaFoldDB" id="A0A1V0B796"/>
<sequence length="151" mass="15789">MFFFCLLPAIVMTPPAFAAGGDIIIIREVQPRSATRPPLVPDPNPHIVNPKPNAVIDQGLSNLTAPGELSDSDFANITGGHGIQHHLTNPQGPHAVGEHVQRGSAGVNQQNIPASPGASHSGGSRLGNNIDGQVNRSLQQGLSPLQQLQGR</sequence>
<protein>
    <submittedName>
        <fullName evidence="3">Uncharacterized protein</fullName>
    </submittedName>
</protein>
<dbReference type="STRING" id="1931241.BVH74_13870"/>
<feature type="signal peptide" evidence="2">
    <location>
        <begin position="1"/>
        <end position="18"/>
    </location>
</feature>
<name>A0A1V0B796_9GAMM</name>
<dbReference type="Proteomes" id="UP000243488">
    <property type="component" value="Chromosome"/>
</dbReference>
<reference evidence="3 4" key="1">
    <citation type="submission" date="2017-03" db="EMBL/GenBank/DDBJ databases">
        <title>Complete genome sequence of the novel DNRA strain Pseudomonas sp. S-6-2 isolated from Chinese polluted river sediment. Journal of Biotechnology.</title>
        <authorList>
            <person name="Li J."/>
            <person name="Xiang F."/>
            <person name="Wang L."/>
            <person name="Xi L."/>
            <person name="Liu J."/>
        </authorList>
    </citation>
    <scope>NUCLEOTIDE SEQUENCE [LARGE SCALE GENOMIC DNA]</scope>
    <source>
        <strain evidence="3 4">S-6-2</strain>
    </source>
</reference>
<organism evidence="3 4">
    <name type="scientific">Halopseudomonas phragmitis</name>
    <dbReference type="NCBI Taxonomy" id="1931241"/>
    <lineage>
        <taxon>Bacteria</taxon>
        <taxon>Pseudomonadati</taxon>
        <taxon>Pseudomonadota</taxon>
        <taxon>Gammaproteobacteria</taxon>
        <taxon>Pseudomonadales</taxon>
        <taxon>Pseudomonadaceae</taxon>
        <taxon>Halopseudomonas</taxon>
    </lineage>
</organism>
<proteinExistence type="predicted"/>
<feature type="chain" id="PRO_5012505025" evidence="2">
    <location>
        <begin position="19"/>
        <end position="151"/>
    </location>
</feature>
<feature type="compositionally biased region" description="Low complexity" evidence="1">
    <location>
        <begin position="113"/>
        <end position="123"/>
    </location>
</feature>
<keyword evidence="4" id="KW-1185">Reference proteome</keyword>
<evidence type="ECO:0000313" key="3">
    <source>
        <dbReference type="EMBL" id="AQZ95770.1"/>
    </source>
</evidence>
<dbReference type="EMBL" id="CP020100">
    <property type="protein sequence ID" value="AQZ95770.1"/>
    <property type="molecule type" value="Genomic_DNA"/>
</dbReference>